<dbReference type="InterPro" id="IPR052032">
    <property type="entry name" value="ATP-dep_AA_Ligase"/>
</dbReference>
<organism evidence="6 7">
    <name type="scientific">Actinomycetospora corticicola</name>
    <dbReference type="NCBI Taxonomy" id="663602"/>
    <lineage>
        <taxon>Bacteria</taxon>
        <taxon>Bacillati</taxon>
        <taxon>Actinomycetota</taxon>
        <taxon>Actinomycetes</taxon>
        <taxon>Pseudonocardiales</taxon>
        <taxon>Pseudonocardiaceae</taxon>
        <taxon>Actinomycetospora</taxon>
    </lineage>
</organism>
<dbReference type="AlphaFoldDB" id="A0A7Y9DVZ6"/>
<comment type="caution">
    <text evidence="6">The sequence shown here is derived from an EMBL/GenBank/DDBJ whole genome shotgun (WGS) entry which is preliminary data.</text>
</comment>
<name>A0A7Y9DVZ6_9PSEU</name>
<dbReference type="RefSeq" id="WP_179794125.1">
    <property type="nucleotide sequence ID" value="NZ_BAABHP010000021.1"/>
</dbReference>
<protein>
    <submittedName>
        <fullName evidence="6">Biotin carboxylase</fullName>
    </submittedName>
</protein>
<gene>
    <name evidence="6" type="ORF">BJ983_002552</name>
</gene>
<evidence type="ECO:0000313" key="6">
    <source>
        <dbReference type="EMBL" id="NYD36450.1"/>
    </source>
</evidence>
<keyword evidence="1" id="KW-0436">Ligase</keyword>
<evidence type="ECO:0000256" key="2">
    <source>
        <dbReference type="ARBA" id="ARBA00022741"/>
    </source>
</evidence>
<dbReference type="PANTHER" id="PTHR43585">
    <property type="entry name" value="FUMIPYRROLE BIOSYNTHESIS PROTEIN C"/>
    <property type="match status" value="1"/>
</dbReference>
<evidence type="ECO:0000259" key="5">
    <source>
        <dbReference type="PROSITE" id="PS50975"/>
    </source>
</evidence>
<keyword evidence="3 4" id="KW-0067">ATP-binding</keyword>
<dbReference type="Pfam" id="PF18603">
    <property type="entry name" value="LAL_C2"/>
    <property type="match status" value="1"/>
</dbReference>
<accession>A0A7Y9DVZ6</accession>
<evidence type="ECO:0000256" key="4">
    <source>
        <dbReference type="PROSITE-ProRule" id="PRU00409"/>
    </source>
</evidence>
<proteinExistence type="predicted"/>
<reference evidence="6 7" key="1">
    <citation type="submission" date="2020-07" db="EMBL/GenBank/DDBJ databases">
        <title>Sequencing the genomes of 1000 actinobacteria strains.</title>
        <authorList>
            <person name="Klenk H.-P."/>
        </authorList>
    </citation>
    <scope>NUCLEOTIDE SEQUENCE [LARGE SCALE GENOMIC DNA]</scope>
    <source>
        <strain evidence="6 7">DSM 45772</strain>
    </source>
</reference>
<dbReference type="InterPro" id="IPR040570">
    <property type="entry name" value="LAL_C2"/>
</dbReference>
<dbReference type="InterPro" id="IPR041472">
    <property type="entry name" value="BL00235/CARNS1_N"/>
</dbReference>
<dbReference type="Gene3D" id="3.30.470.20">
    <property type="entry name" value="ATP-grasp fold, B domain"/>
    <property type="match status" value="1"/>
</dbReference>
<evidence type="ECO:0000256" key="3">
    <source>
        <dbReference type="ARBA" id="ARBA00022840"/>
    </source>
</evidence>
<keyword evidence="2 4" id="KW-0547">Nucleotide-binding</keyword>
<dbReference type="Pfam" id="PF18130">
    <property type="entry name" value="ATPgrasp_N"/>
    <property type="match status" value="1"/>
</dbReference>
<feature type="domain" description="ATP-grasp" evidence="5">
    <location>
        <begin position="120"/>
        <end position="319"/>
    </location>
</feature>
<keyword evidence="7" id="KW-1185">Reference proteome</keyword>
<dbReference type="SUPFAM" id="SSF56059">
    <property type="entry name" value="Glutathione synthetase ATP-binding domain-like"/>
    <property type="match status" value="1"/>
</dbReference>
<dbReference type="EMBL" id="JACCBN010000001">
    <property type="protein sequence ID" value="NYD36450.1"/>
    <property type="molecule type" value="Genomic_DNA"/>
</dbReference>
<dbReference type="Gene3D" id="3.40.50.20">
    <property type="match status" value="1"/>
</dbReference>
<dbReference type="GO" id="GO:0046872">
    <property type="term" value="F:metal ion binding"/>
    <property type="evidence" value="ECO:0007669"/>
    <property type="project" value="InterPro"/>
</dbReference>
<dbReference type="GO" id="GO:0005524">
    <property type="term" value="F:ATP binding"/>
    <property type="evidence" value="ECO:0007669"/>
    <property type="project" value="UniProtKB-UniRule"/>
</dbReference>
<dbReference type="Proteomes" id="UP000535890">
    <property type="component" value="Unassembled WGS sequence"/>
</dbReference>
<dbReference type="PANTHER" id="PTHR43585:SF2">
    <property type="entry name" value="ATP-GRASP ENZYME FSQD"/>
    <property type="match status" value="1"/>
</dbReference>
<evidence type="ECO:0000256" key="1">
    <source>
        <dbReference type="ARBA" id="ARBA00022598"/>
    </source>
</evidence>
<dbReference type="Pfam" id="PF13535">
    <property type="entry name" value="ATP-grasp_4"/>
    <property type="match status" value="1"/>
</dbReference>
<evidence type="ECO:0000313" key="7">
    <source>
        <dbReference type="Proteomes" id="UP000535890"/>
    </source>
</evidence>
<dbReference type="PROSITE" id="PS50975">
    <property type="entry name" value="ATP_GRASP"/>
    <property type="match status" value="1"/>
</dbReference>
<dbReference type="InterPro" id="IPR011761">
    <property type="entry name" value="ATP-grasp"/>
</dbReference>
<dbReference type="GO" id="GO:0016874">
    <property type="term" value="F:ligase activity"/>
    <property type="evidence" value="ECO:0007669"/>
    <property type="project" value="UniProtKB-KW"/>
</dbReference>
<dbReference type="SMART" id="SM01209">
    <property type="entry name" value="GARS_A"/>
    <property type="match status" value="1"/>
</dbReference>
<sequence length="418" mass="44013">MGHLIVIESWVGAMSRLLPRAIREAGHRFTFVTRDLHHYLRSAPAGSTHPLLTADHVLTLDTNDPARLVEELAALQPQLGFEGVLSSCDYYLETVALVAERLGLPGAPPAAMRAACRKDETRRTLAHLPGPRFAIARNRAELLGAARSVGFPLVVKPVDLCAGMFVRRVDDEAALVAAFDAAAAFPVNARGQQRAPQLLCEELLVGPEVSVETVTAGGTTTVVGVTDKALTGAPWFVEVGHQFPAALDPATAAEAADLARAAVDGLGLDHTVAHTEIKLTADGPKLVEVNPRPAGNRITELVRRVTGVDLARAHAEVALGITPDLAPVTTGTASAAVRFLVPEREGELVAVHGTDGLDARDGVVEAELPTAGRRTGDGRSNNHYLGHVMTVSSDPDAGADAVRLLDEVVLEYAAPVSV</sequence>